<dbReference type="Proteomes" id="UP000540506">
    <property type="component" value="Unassembled WGS sequence"/>
</dbReference>
<evidence type="ECO:0000313" key="2">
    <source>
        <dbReference type="Proteomes" id="UP000540506"/>
    </source>
</evidence>
<comment type="caution">
    <text evidence="1">The sequence shown here is derived from an EMBL/GenBank/DDBJ whole genome shotgun (WGS) entry which is preliminary data.</text>
</comment>
<name>A0A7W7VXP6_KITKI</name>
<protein>
    <recommendedName>
        <fullName evidence="3">Glycosyltransferase</fullName>
    </recommendedName>
</protein>
<evidence type="ECO:0000313" key="1">
    <source>
        <dbReference type="EMBL" id="MBB4926188.1"/>
    </source>
</evidence>
<dbReference type="AlphaFoldDB" id="A0A7W7VXP6"/>
<sequence>MPPVGPTSHEPGDLAYDAALPFPVVRDSSRVLLSTARVARRALQIAATHGCDRVWFGAAAPLALMAPMLRRIGGSVTVLDGRTGQVVDGADPASTAAALTRILLDPQCAAMGAAGRRWVEESWSWEASARHLIDLLAPRPKRIGPQGC</sequence>
<organism evidence="1 2">
    <name type="scientific">Kitasatospora kifunensis</name>
    <name type="common">Streptomyces kifunensis</name>
    <dbReference type="NCBI Taxonomy" id="58351"/>
    <lineage>
        <taxon>Bacteria</taxon>
        <taxon>Bacillati</taxon>
        <taxon>Actinomycetota</taxon>
        <taxon>Actinomycetes</taxon>
        <taxon>Kitasatosporales</taxon>
        <taxon>Streptomycetaceae</taxon>
        <taxon>Kitasatospora</taxon>
    </lineage>
</organism>
<dbReference type="Gene3D" id="3.40.50.2000">
    <property type="entry name" value="Glycogen Phosphorylase B"/>
    <property type="match status" value="2"/>
</dbReference>
<evidence type="ECO:0008006" key="3">
    <source>
        <dbReference type="Google" id="ProtNLM"/>
    </source>
</evidence>
<gene>
    <name evidence="1" type="ORF">FHR34_005181</name>
</gene>
<proteinExistence type="predicted"/>
<keyword evidence="2" id="KW-1185">Reference proteome</keyword>
<accession>A0A7W7VXP6</accession>
<dbReference type="EMBL" id="JACHJV010000001">
    <property type="protein sequence ID" value="MBB4926188.1"/>
    <property type="molecule type" value="Genomic_DNA"/>
</dbReference>
<reference evidence="1 2" key="1">
    <citation type="submission" date="2020-08" db="EMBL/GenBank/DDBJ databases">
        <title>Sequencing the genomes of 1000 actinobacteria strains.</title>
        <authorList>
            <person name="Klenk H.-P."/>
        </authorList>
    </citation>
    <scope>NUCLEOTIDE SEQUENCE [LARGE SCALE GENOMIC DNA]</scope>
    <source>
        <strain evidence="1 2">DSM 41654</strain>
    </source>
</reference>
<dbReference type="SUPFAM" id="SSF53756">
    <property type="entry name" value="UDP-Glycosyltransferase/glycogen phosphorylase"/>
    <property type="match status" value="1"/>
</dbReference>